<dbReference type="InterPro" id="IPR035899">
    <property type="entry name" value="DBL_dom_sf"/>
</dbReference>
<keyword evidence="5" id="KW-1185">Reference proteome</keyword>
<sequence>MSTVAGRKKSVISSAPPTIDSPVANNTLLNKAASQSTSLYQQCSALRTRLMRVQGFPDWFTLSSSPESSRRSTDPVTQLWDCFILGVPLCFLFNLLPEPYTPIGINTDPASTDPDNEKTKKRAIALFSMQIKQIEGCEQFTVTELMDRNSTDGFVKVVNNVIHLVEQLPEDAFIESPPHSPVLASAQESTDSLTTDSSLAHSSTEPAVPGSKIIQELVDTERKYVQDLENLQKYSNAAAQMNIIDLDTLHLLFPNLNKLLNFQRKFLIKVETTAELPWEQQRWGHLFTDNEDEFQVYETYCANFTCASDIALQEERNLAALNHVIHAKGELPAFLIKPVQRICKYPLLLESLVKAVRGTEYPYCDELEAGVAAAKRITDKINEAQRRAENYYTVKNLETRVEDWKGHHISNFGALLLDDVFSVTKSEVDREYHVFLFEKIILCCKECPLPPPNGKKVGKSNSILKKPNTPAPISPGGAGPSKQKSTPLLLKGRIFLNNVTQAAPKISAGTYSLAVWWRGDDDLEFFTLRCRNEEQLRQWENSLNKLIQETASRRNSERSAQRQAQLANLVATRSHRSSNAHAGQTLSISSQSPVSSSPVTPGLPSGRSMRHPYAIDESSPTSPPIPPSLQAGHGSGPQGYPPHNGFDVDHEDDFEDYPPTSTLPPSGRGTPIGNRRPETSSGYPQGVRNSAHNISSHSSSGVFPPAGRPNTTRHTSSFTSDSTSFGPGIAPGRGMLRSQFSSTRLKSSYDQAESRASSGSTLSGSVTAPMRSRSASQPTAYVPNTLPPPLPTGGPWADRSHSALSHNKRGSGSSQSTGDSSDSSPHTSSSPVTPYGSSDSSLPGLPGARALHGQKTDHLVSSAADTLLAPVKVKVHFHEDIFVIQVPRSTEYADLVEKVGKKIRLCGPRRDDGPLRVKYKDEDGDLVSLGSTEDVQMAFESFRPGNQVTLFVQ</sequence>
<feature type="compositionally biased region" description="Low complexity" evidence="1">
    <location>
        <begin position="189"/>
        <end position="204"/>
    </location>
</feature>
<dbReference type="InterPro" id="IPR000219">
    <property type="entry name" value="DH_dom"/>
</dbReference>
<dbReference type="AlphaFoldDB" id="A0A8E2B2Z5"/>
<evidence type="ECO:0000259" key="2">
    <source>
        <dbReference type="PROSITE" id="PS50010"/>
    </source>
</evidence>
<dbReference type="SMART" id="SM00325">
    <property type="entry name" value="RhoGEF"/>
    <property type="match status" value="1"/>
</dbReference>
<dbReference type="GO" id="GO:0005634">
    <property type="term" value="C:nucleus"/>
    <property type="evidence" value="ECO:0007669"/>
    <property type="project" value="TreeGrafter"/>
</dbReference>
<dbReference type="EMBL" id="KV722359">
    <property type="protein sequence ID" value="OCH93104.1"/>
    <property type="molecule type" value="Genomic_DNA"/>
</dbReference>
<feature type="domain" description="DH" evidence="2">
    <location>
        <begin position="209"/>
        <end position="384"/>
    </location>
</feature>
<dbReference type="SUPFAM" id="SSF54277">
    <property type="entry name" value="CAD &amp; PB1 domains"/>
    <property type="match status" value="1"/>
</dbReference>
<dbReference type="InterPro" id="IPR011993">
    <property type="entry name" value="PH-like_dom_sf"/>
</dbReference>
<dbReference type="GO" id="GO:0000935">
    <property type="term" value="C:division septum"/>
    <property type="evidence" value="ECO:0007669"/>
    <property type="project" value="TreeGrafter"/>
</dbReference>
<dbReference type="PROSITE" id="PS51745">
    <property type="entry name" value="PB1"/>
    <property type="match status" value="1"/>
</dbReference>
<name>A0A8E2B2Z5_9APHY</name>
<dbReference type="PANTHER" id="PTHR47339">
    <property type="entry name" value="CELL DIVISION CONTROL PROTEIN 24"/>
    <property type="match status" value="1"/>
</dbReference>
<dbReference type="Pfam" id="PF00564">
    <property type="entry name" value="PB1"/>
    <property type="match status" value="1"/>
</dbReference>
<dbReference type="GO" id="GO:0005085">
    <property type="term" value="F:guanyl-nucleotide exchange factor activity"/>
    <property type="evidence" value="ECO:0007669"/>
    <property type="project" value="InterPro"/>
</dbReference>
<evidence type="ECO:0000256" key="1">
    <source>
        <dbReference type="SAM" id="MobiDB-lite"/>
    </source>
</evidence>
<dbReference type="Gene3D" id="1.20.900.10">
    <property type="entry name" value="Dbl homology (DH) domain"/>
    <property type="match status" value="1"/>
</dbReference>
<dbReference type="GO" id="GO:0043332">
    <property type="term" value="C:mating projection tip"/>
    <property type="evidence" value="ECO:0007669"/>
    <property type="project" value="TreeGrafter"/>
</dbReference>
<dbReference type="PROSITE" id="PS50010">
    <property type="entry name" value="DH_2"/>
    <property type="match status" value="1"/>
</dbReference>
<reference evidence="4 5" key="1">
    <citation type="submission" date="2016-07" db="EMBL/GenBank/DDBJ databases">
        <title>Draft genome of the white-rot fungus Obba rivulosa 3A-2.</title>
        <authorList>
            <consortium name="DOE Joint Genome Institute"/>
            <person name="Miettinen O."/>
            <person name="Riley R."/>
            <person name="Acob R."/>
            <person name="Barry K."/>
            <person name="Cullen D."/>
            <person name="De Vries R."/>
            <person name="Hainaut M."/>
            <person name="Hatakka A."/>
            <person name="Henrissat B."/>
            <person name="Hilden K."/>
            <person name="Kuo R."/>
            <person name="Labutti K."/>
            <person name="Lipzen A."/>
            <person name="Makela M.R."/>
            <person name="Sandor L."/>
            <person name="Spatafora J.W."/>
            <person name="Grigoriev I.V."/>
            <person name="Hibbett D.S."/>
        </authorList>
    </citation>
    <scope>NUCLEOTIDE SEQUENCE [LARGE SCALE GENOMIC DNA]</scope>
    <source>
        <strain evidence="4 5">3A-2</strain>
    </source>
</reference>
<feature type="compositionally biased region" description="Low complexity" evidence="1">
    <location>
        <begin position="811"/>
        <end position="847"/>
    </location>
</feature>
<feature type="region of interest" description="Disordered" evidence="1">
    <location>
        <begin position="552"/>
        <end position="850"/>
    </location>
</feature>
<dbReference type="PANTHER" id="PTHR47339:SF1">
    <property type="entry name" value="CELL DIVISION CONTROL PROTEIN 24"/>
    <property type="match status" value="1"/>
</dbReference>
<evidence type="ECO:0008006" key="6">
    <source>
        <dbReference type="Google" id="ProtNLM"/>
    </source>
</evidence>
<protein>
    <recommendedName>
        <fullName evidence="6">Rho guanine nucleotide exchange factor scd1</fullName>
    </recommendedName>
</protein>
<dbReference type="GO" id="GO:0030010">
    <property type="term" value="P:establishment of cell polarity"/>
    <property type="evidence" value="ECO:0007669"/>
    <property type="project" value="TreeGrafter"/>
</dbReference>
<dbReference type="SUPFAM" id="SSF48065">
    <property type="entry name" value="DBL homology domain (DH-domain)"/>
    <property type="match status" value="1"/>
</dbReference>
<feature type="region of interest" description="Disordered" evidence="1">
    <location>
        <begin position="176"/>
        <end position="211"/>
    </location>
</feature>
<dbReference type="CDD" id="cd05992">
    <property type="entry name" value="PB1"/>
    <property type="match status" value="1"/>
</dbReference>
<dbReference type="Proteomes" id="UP000250043">
    <property type="component" value="Unassembled WGS sequence"/>
</dbReference>
<dbReference type="InterPro" id="IPR010481">
    <property type="entry name" value="Cdc24/Scd1_N"/>
</dbReference>
<feature type="compositionally biased region" description="Low complexity" evidence="1">
    <location>
        <begin position="689"/>
        <end position="700"/>
    </location>
</feature>
<feature type="compositionally biased region" description="Polar residues" evidence="1">
    <location>
        <begin position="738"/>
        <end position="751"/>
    </location>
</feature>
<organism evidence="4 5">
    <name type="scientific">Obba rivulosa</name>
    <dbReference type="NCBI Taxonomy" id="1052685"/>
    <lineage>
        <taxon>Eukaryota</taxon>
        <taxon>Fungi</taxon>
        <taxon>Dikarya</taxon>
        <taxon>Basidiomycota</taxon>
        <taxon>Agaricomycotina</taxon>
        <taxon>Agaricomycetes</taxon>
        <taxon>Polyporales</taxon>
        <taxon>Gelatoporiaceae</taxon>
        <taxon>Obba</taxon>
    </lineage>
</organism>
<dbReference type="OrthoDB" id="1594986at2759"/>
<dbReference type="InterPro" id="IPR053026">
    <property type="entry name" value="CDC42_GEF"/>
</dbReference>
<feature type="compositionally biased region" description="Low complexity" evidence="1">
    <location>
        <begin position="712"/>
        <end position="724"/>
    </location>
</feature>
<feature type="compositionally biased region" description="Low complexity" evidence="1">
    <location>
        <begin position="754"/>
        <end position="768"/>
    </location>
</feature>
<dbReference type="Gene3D" id="3.10.20.90">
    <property type="entry name" value="Phosphatidylinositol 3-kinase Catalytic Subunit, Chain A, domain 1"/>
    <property type="match status" value="1"/>
</dbReference>
<dbReference type="GO" id="GO:0005737">
    <property type="term" value="C:cytoplasm"/>
    <property type="evidence" value="ECO:0007669"/>
    <property type="project" value="TreeGrafter"/>
</dbReference>
<dbReference type="Pfam" id="PF06395">
    <property type="entry name" value="CDC24"/>
    <property type="match status" value="1"/>
</dbReference>
<proteinExistence type="predicted"/>
<feature type="domain" description="PB1" evidence="3">
    <location>
        <begin position="870"/>
        <end position="953"/>
    </location>
</feature>
<evidence type="ECO:0000259" key="3">
    <source>
        <dbReference type="PROSITE" id="PS51745"/>
    </source>
</evidence>
<dbReference type="CDD" id="cd00160">
    <property type="entry name" value="RhoGEF"/>
    <property type="match status" value="1"/>
</dbReference>
<dbReference type="Gene3D" id="2.30.29.30">
    <property type="entry name" value="Pleckstrin-homology domain (PH domain)/Phosphotyrosine-binding domain (PTB)"/>
    <property type="match status" value="1"/>
</dbReference>
<accession>A0A8E2B2Z5</accession>
<gene>
    <name evidence="4" type="ORF">OBBRIDRAFT_725377</name>
</gene>
<dbReference type="SMART" id="SM00666">
    <property type="entry name" value="PB1"/>
    <property type="match status" value="1"/>
</dbReference>
<dbReference type="InterPro" id="IPR000270">
    <property type="entry name" value="PB1_dom"/>
</dbReference>
<dbReference type="Pfam" id="PF00621">
    <property type="entry name" value="RhoGEF"/>
    <property type="match status" value="1"/>
</dbReference>
<dbReference type="CDD" id="cd13246">
    <property type="entry name" value="PH_Scd1"/>
    <property type="match status" value="1"/>
</dbReference>
<dbReference type="SUPFAM" id="SSF50729">
    <property type="entry name" value="PH domain-like"/>
    <property type="match status" value="1"/>
</dbReference>
<dbReference type="InterPro" id="IPR033511">
    <property type="entry name" value="Cdc24/Scd1_PH_dom"/>
</dbReference>
<feature type="compositionally biased region" description="Low complexity" evidence="1">
    <location>
        <begin position="584"/>
        <end position="606"/>
    </location>
</feature>
<dbReference type="InterPro" id="IPR053793">
    <property type="entry name" value="PB1-like"/>
</dbReference>
<evidence type="ECO:0000313" key="5">
    <source>
        <dbReference type="Proteomes" id="UP000250043"/>
    </source>
</evidence>
<evidence type="ECO:0000313" key="4">
    <source>
        <dbReference type="EMBL" id="OCH93104.1"/>
    </source>
</evidence>
<dbReference type="GO" id="GO:0031106">
    <property type="term" value="P:septin ring organization"/>
    <property type="evidence" value="ECO:0007669"/>
    <property type="project" value="TreeGrafter"/>
</dbReference>
<feature type="region of interest" description="Disordered" evidence="1">
    <location>
        <begin position="457"/>
        <end position="485"/>
    </location>
</feature>
<dbReference type="Pfam" id="PF15411">
    <property type="entry name" value="PH_10"/>
    <property type="match status" value="1"/>
</dbReference>